<protein>
    <submittedName>
        <fullName evidence="1">Uncharacterized protein</fullName>
    </submittedName>
</protein>
<accession>A0A0C2V0U0</accession>
<proteinExistence type="predicted"/>
<dbReference type="OrthoDB" id="2657432at2"/>
<dbReference type="Proteomes" id="UP000031938">
    <property type="component" value="Unassembled WGS sequence"/>
</dbReference>
<sequence>MTKSFSDAADAEAVNTGLDQNAADMTPAIASIYGEEGAAAFVVEFAGFLDAATEGNLPQAAAEEAIRAHEADVISFFESFTAEGYDRMFDISTKLSGAIVA</sequence>
<dbReference type="AlphaFoldDB" id="A0A0C2V0U0"/>
<evidence type="ECO:0000313" key="1">
    <source>
        <dbReference type="EMBL" id="KIL42682.1"/>
    </source>
</evidence>
<dbReference type="RefSeq" id="WP_052474939.1">
    <property type="nucleotide sequence ID" value="NZ_JXRP01000022.1"/>
</dbReference>
<evidence type="ECO:0000313" key="2">
    <source>
        <dbReference type="Proteomes" id="UP000031938"/>
    </source>
</evidence>
<organism evidence="1 2">
    <name type="scientific">Jeotgalibacillus soli</name>
    <dbReference type="NCBI Taxonomy" id="889306"/>
    <lineage>
        <taxon>Bacteria</taxon>
        <taxon>Bacillati</taxon>
        <taxon>Bacillota</taxon>
        <taxon>Bacilli</taxon>
        <taxon>Bacillales</taxon>
        <taxon>Caryophanaceae</taxon>
        <taxon>Jeotgalibacillus</taxon>
    </lineage>
</organism>
<comment type="caution">
    <text evidence="1">The sequence shown here is derived from an EMBL/GenBank/DDBJ whole genome shotgun (WGS) entry which is preliminary data.</text>
</comment>
<dbReference type="PATRIC" id="fig|889306.3.peg.3922"/>
<name>A0A0C2V0U0_9BACL</name>
<dbReference type="EMBL" id="JXRP01000022">
    <property type="protein sequence ID" value="KIL42682.1"/>
    <property type="molecule type" value="Genomic_DNA"/>
</dbReference>
<gene>
    <name evidence="1" type="ORF">KP78_39050</name>
</gene>
<keyword evidence="2" id="KW-1185">Reference proteome</keyword>
<dbReference type="STRING" id="889306.KP78_39050"/>
<reference evidence="1 2" key="1">
    <citation type="submission" date="2015-01" db="EMBL/GenBank/DDBJ databases">
        <title>Genome sequencing of Jeotgalibacillus soli.</title>
        <authorList>
            <person name="Goh K.M."/>
            <person name="Chan K.-G."/>
            <person name="Yaakop A.S."/>
            <person name="Ee R."/>
            <person name="Gan H.M."/>
            <person name="Chan C.S."/>
        </authorList>
    </citation>
    <scope>NUCLEOTIDE SEQUENCE [LARGE SCALE GENOMIC DNA]</scope>
    <source>
        <strain evidence="1 2">P9</strain>
    </source>
</reference>